<dbReference type="Gene3D" id="1.10.150.50">
    <property type="entry name" value="Transcription Factor, Ets-1"/>
    <property type="match status" value="1"/>
</dbReference>
<evidence type="ECO:0000313" key="3">
    <source>
        <dbReference type="Proteomes" id="UP000075903"/>
    </source>
</evidence>
<dbReference type="Proteomes" id="UP000075903">
    <property type="component" value="Unassembled WGS sequence"/>
</dbReference>
<evidence type="ECO:0000313" key="2">
    <source>
        <dbReference type="EnsemblMetazoa" id="AMEM003650-PA"/>
    </source>
</evidence>
<protein>
    <recommendedName>
        <fullName evidence="4">SAM domain-containing protein</fullName>
    </recommendedName>
</protein>
<dbReference type="STRING" id="30066.A0A182UU27"/>
<dbReference type="InterPro" id="IPR013761">
    <property type="entry name" value="SAM/pointed_sf"/>
</dbReference>
<feature type="compositionally biased region" description="Polar residues" evidence="1">
    <location>
        <begin position="111"/>
        <end position="128"/>
    </location>
</feature>
<sequence>MGPEHSNLQQQQQQQQQQPTYPDASSPSRFFPAAATEGLTNFRDQSIDGAGLPLLTEEHLTNSLGMKLGPALKLRSMLAKKLGGPCPCALCSVPTSMPPARTNSSGSGSSKGDTTPTNRPPSNDGSIG</sequence>
<accession>A0A182UU27</accession>
<dbReference type="VEuPathDB" id="VectorBase:AMEM003650"/>
<reference evidence="2" key="1">
    <citation type="submission" date="2020-05" db="UniProtKB">
        <authorList>
            <consortium name="EnsemblMetazoa"/>
        </authorList>
    </citation>
    <scope>IDENTIFICATION</scope>
    <source>
        <strain evidence="2">MAF</strain>
    </source>
</reference>
<feature type="compositionally biased region" description="Low complexity" evidence="1">
    <location>
        <begin position="9"/>
        <end position="35"/>
    </location>
</feature>
<keyword evidence="3" id="KW-1185">Reference proteome</keyword>
<feature type="region of interest" description="Disordered" evidence="1">
    <location>
        <begin position="1"/>
        <end position="45"/>
    </location>
</feature>
<evidence type="ECO:0008006" key="4">
    <source>
        <dbReference type="Google" id="ProtNLM"/>
    </source>
</evidence>
<dbReference type="AlphaFoldDB" id="A0A182UU27"/>
<evidence type="ECO:0000256" key="1">
    <source>
        <dbReference type="SAM" id="MobiDB-lite"/>
    </source>
</evidence>
<proteinExistence type="predicted"/>
<feature type="region of interest" description="Disordered" evidence="1">
    <location>
        <begin position="94"/>
        <end position="128"/>
    </location>
</feature>
<dbReference type="SUPFAM" id="SSF47769">
    <property type="entry name" value="SAM/Pointed domain"/>
    <property type="match status" value="1"/>
</dbReference>
<dbReference type="VEuPathDB" id="VectorBase:AMEM21_008209"/>
<dbReference type="EnsemblMetazoa" id="AMEM003650-RA">
    <property type="protein sequence ID" value="AMEM003650-PA"/>
    <property type="gene ID" value="AMEM003650"/>
</dbReference>
<name>A0A182UU27_ANOME</name>
<organism evidence="2 3">
    <name type="scientific">Anopheles merus</name>
    <name type="common">Mosquito</name>
    <dbReference type="NCBI Taxonomy" id="30066"/>
    <lineage>
        <taxon>Eukaryota</taxon>
        <taxon>Metazoa</taxon>
        <taxon>Ecdysozoa</taxon>
        <taxon>Arthropoda</taxon>
        <taxon>Hexapoda</taxon>
        <taxon>Insecta</taxon>
        <taxon>Pterygota</taxon>
        <taxon>Neoptera</taxon>
        <taxon>Endopterygota</taxon>
        <taxon>Diptera</taxon>
        <taxon>Nematocera</taxon>
        <taxon>Culicoidea</taxon>
        <taxon>Culicidae</taxon>
        <taxon>Anophelinae</taxon>
        <taxon>Anopheles</taxon>
    </lineage>
</organism>